<evidence type="ECO:0000256" key="3">
    <source>
        <dbReference type="SAM" id="MobiDB-lite"/>
    </source>
</evidence>
<dbReference type="CDD" id="cd05826">
    <property type="entry name" value="Sortase_B"/>
    <property type="match status" value="1"/>
</dbReference>
<keyword evidence="4" id="KW-1133">Transmembrane helix</keyword>
<accession>B0MLI6</accession>
<dbReference type="InterPro" id="IPR023365">
    <property type="entry name" value="Sortase_dom-sf"/>
</dbReference>
<feature type="active site" description="Acyl-thioester intermediate" evidence="2">
    <location>
        <position position="394"/>
    </location>
</feature>
<proteinExistence type="predicted"/>
<feature type="region of interest" description="Disordered" evidence="3">
    <location>
        <begin position="1"/>
        <end position="31"/>
    </location>
</feature>
<feature type="region of interest" description="Disordered" evidence="3">
    <location>
        <begin position="48"/>
        <end position="76"/>
    </location>
</feature>
<evidence type="ECO:0000256" key="1">
    <source>
        <dbReference type="ARBA" id="ARBA00022801"/>
    </source>
</evidence>
<dbReference type="AlphaFoldDB" id="B0MLI6"/>
<feature type="transmembrane region" description="Helical" evidence="4">
    <location>
        <begin position="157"/>
        <end position="181"/>
    </location>
</feature>
<dbReference type="InterPro" id="IPR005754">
    <property type="entry name" value="Sortase"/>
</dbReference>
<dbReference type="Gene3D" id="2.40.260.10">
    <property type="entry name" value="Sortase"/>
    <property type="match status" value="1"/>
</dbReference>
<evidence type="ECO:0000313" key="5">
    <source>
        <dbReference type="EMBL" id="EDS01444.1"/>
    </source>
</evidence>
<dbReference type="GO" id="GO:0016787">
    <property type="term" value="F:hydrolase activity"/>
    <property type="evidence" value="ECO:0007669"/>
    <property type="project" value="UniProtKB-KW"/>
</dbReference>
<organism evidence="5 6">
    <name type="scientific">[Eubacterium] siraeum DSM 15702</name>
    <dbReference type="NCBI Taxonomy" id="428128"/>
    <lineage>
        <taxon>Bacteria</taxon>
        <taxon>Bacillati</taxon>
        <taxon>Bacillota</taxon>
        <taxon>Clostridia</taxon>
        <taxon>Eubacteriales</taxon>
        <taxon>Oscillospiraceae</taxon>
        <taxon>Oscillospiraceae incertae sedis</taxon>
    </lineage>
</organism>
<keyword evidence="1" id="KW-0378">Hydrolase</keyword>
<name>B0MLI6_9FIRM</name>
<reference evidence="5" key="1">
    <citation type="submission" date="2007-10" db="EMBL/GenBank/DDBJ databases">
        <authorList>
            <person name="Fulton L."/>
            <person name="Clifton S."/>
            <person name="Fulton B."/>
            <person name="Xu J."/>
            <person name="Minx P."/>
            <person name="Pepin K.H."/>
            <person name="Johnson M."/>
            <person name="Thiruvilangam P."/>
            <person name="Bhonagiri V."/>
            <person name="Nash W.E."/>
            <person name="Mardis E.R."/>
            <person name="Wilson R.K."/>
        </authorList>
    </citation>
    <scope>NUCLEOTIDE SEQUENCE [LARGE SCALE GENOMIC DNA]</scope>
    <source>
        <strain evidence="5">DSM 15702</strain>
    </source>
</reference>
<gene>
    <name evidence="5" type="primary">srtB</name>
    <name evidence="5" type="ORF">EUBSIR_00649</name>
</gene>
<dbReference type="NCBIfam" id="TIGR03064">
    <property type="entry name" value="sortase_srtB"/>
    <property type="match status" value="1"/>
</dbReference>
<evidence type="ECO:0000256" key="4">
    <source>
        <dbReference type="SAM" id="Phobius"/>
    </source>
</evidence>
<feature type="compositionally biased region" description="Basic residues" evidence="3">
    <location>
        <begin position="1"/>
        <end position="13"/>
    </location>
</feature>
<feature type="active site" description="Proton donor/acceptor" evidence="2">
    <location>
        <position position="284"/>
    </location>
</feature>
<dbReference type="EMBL" id="ABCA03000037">
    <property type="protein sequence ID" value="EDS01444.1"/>
    <property type="molecule type" value="Genomic_DNA"/>
</dbReference>
<protein>
    <submittedName>
        <fullName evidence="5">Sortase, SrtB family</fullName>
    </submittedName>
</protein>
<keyword evidence="4" id="KW-0472">Membrane</keyword>
<dbReference type="SUPFAM" id="SSF63817">
    <property type="entry name" value="Sortase"/>
    <property type="match status" value="1"/>
</dbReference>
<dbReference type="Proteomes" id="UP000005326">
    <property type="component" value="Unassembled WGS sequence"/>
</dbReference>
<evidence type="ECO:0000313" key="6">
    <source>
        <dbReference type="Proteomes" id="UP000005326"/>
    </source>
</evidence>
<reference evidence="5" key="2">
    <citation type="submission" date="2014-06" db="EMBL/GenBank/DDBJ databases">
        <title>Draft genome sequence of Eubacterium siraeum (DSM 15702).</title>
        <authorList>
            <person name="Sudarsanam P."/>
            <person name="Ley R."/>
            <person name="Guruge J."/>
            <person name="Turnbaugh P.J."/>
            <person name="Mahowald M."/>
            <person name="Liep D."/>
            <person name="Gordon J."/>
        </authorList>
    </citation>
    <scope>NUCLEOTIDE SEQUENCE</scope>
    <source>
        <strain evidence="5">DSM 15702</strain>
    </source>
</reference>
<feature type="compositionally biased region" description="Basic and acidic residues" evidence="3">
    <location>
        <begin position="14"/>
        <end position="27"/>
    </location>
</feature>
<sequence length="479" mass="54606">MPKTYNKSKRKHTSKETVMESDNKFENDTGGMSVDEIIADIDRKTANAEALEENSVGVTPEGENEMSDEQVAVSADEADTAAEHIPVDDESTIDELSGADEMSDGQEALEEKSAELAEEANVDATAKTEKKPNFFYRLVRGIIPWKGDDTGLVIRKIIFIVAFIVFLATAIPLLADILSMYKDEQVSKGISQMYQLDANTDVPENNKDILPSFKKLLEINPDTVGYIKIDGTLVDYPVVKGIDNDYYLTHDFYKNESRSGTVMMDYRNKVTADGHSGNLVLYGHNMAVGTFFAPLNEYWRTMYDSYDEPSKSFYKEHPVIRFDTLYEQAEWKVFGFGIFNVAESRGEVYEYNQKLDFTSEDDFNDYIINIMDRSDIFTDVDLKYGDDILTLSTCCWPYEGSGDTVRLAIFARKIRKGESDSVDVEKAVGNPYVRRWQWVYDKVSGGYDWFQSTWDRRKLLSYDAEDAKRDNYSFPDKTD</sequence>
<comment type="caution">
    <text evidence="5">The sequence shown here is derived from an EMBL/GenBank/DDBJ whole genome shotgun (WGS) entry which is preliminary data.</text>
</comment>
<keyword evidence="6" id="KW-1185">Reference proteome</keyword>
<keyword evidence="4" id="KW-0812">Transmembrane</keyword>
<dbReference type="Pfam" id="PF04203">
    <property type="entry name" value="Sortase"/>
    <property type="match status" value="1"/>
</dbReference>
<evidence type="ECO:0000256" key="2">
    <source>
        <dbReference type="PIRSR" id="PIRSR605754-1"/>
    </source>
</evidence>
<dbReference type="InterPro" id="IPR009835">
    <property type="entry name" value="SrtB"/>
</dbReference>